<dbReference type="InterPro" id="IPR035985">
    <property type="entry name" value="Ubiquitin-activating_enz"/>
</dbReference>
<dbReference type="SUPFAM" id="SSF52821">
    <property type="entry name" value="Rhodanese/Cell cycle control phosphatase"/>
    <property type="match status" value="1"/>
</dbReference>
<accession>A0ABR6YA52</accession>
<proteinExistence type="predicted"/>
<sequence>MSSYENRAAYLRQTLQEISPEQALHMVRHDDAILLDVRDADEIKDGLPTPAHHLARGQLELRVHHVCDDKQRPIAVMCAGGLRSLFAAESLKNLGYENVYSIRGGYKQWKESALESRIPQQLSAQAKERYARHLLVPEVGEVGQLKLMNSRVLLIGVGGLGSPAALYLAAAGVGTIGIVDADVVESSNLQRQIIHGEDQLGKLKVDSAAAAIGRLNSMIKVKTHPHYLDESNALEILSQYDLVLDGSDNFKTRYLINDACVKLGIPNVHAAVYRFEGYVTTFGSTQDAACYRCIYPELPPPEMAPSCAEAGVLGVLPGVIGVMQAVEALKVLLGIGNNLIGKMLRYDALHNEVSILQLDKADDCLCGQAPEDIHLKPIEAYACAI</sequence>
<dbReference type="GO" id="GO:0016779">
    <property type="term" value="F:nucleotidyltransferase activity"/>
    <property type="evidence" value="ECO:0007669"/>
    <property type="project" value="UniProtKB-KW"/>
</dbReference>
<reference evidence="2 3" key="1">
    <citation type="submission" date="2020-08" db="EMBL/GenBank/DDBJ databases">
        <title>Novel species isolated from subtropical streams in China.</title>
        <authorList>
            <person name="Lu H."/>
        </authorList>
    </citation>
    <scope>NUCLEOTIDE SEQUENCE [LARGE SCALE GENOMIC DNA]</scope>
    <source>
        <strain evidence="2 3">LX15W</strain>
    </source>
</reference>
<dbReference type="SUPFAM" id="SSF69572">
    <property type="entry name" value="Activating enzymes of the ubiquitin-like proteins"/>
    <property type="match status" value="1"/>
</dbReference>
<keyword evidence="3" id="KW-1185">Reference proteome</keyword>
<comment type="caution">
    <text evidence="2">The sequence shown here is derived from an EMBL/GenBank/DDBJ whole genome shotgun (WGS) entry which is preliminary data.</text>
</comment>
<gene>
    <name evidence="2" type="primary">moeB</name>
    <name evidence="2" type="ORF">H8K55_07560</name>
</gene>
<dbReference type="NCBIfam" id="NF004281">
    <property type="entry name" value="PRK05690.1"/>
    <property type="match status" value="1"/>
</dbReference>
<dbReference type="RefSeq" id="WP_186941477.1">
    <property type="nucleotide sequence ID" value="NZ_JACOGA010000006.1"/>
</dbReference>
<evidence type="ECO:0000259" key="1">
    <source>
        <dbReference type="PROSITE" id="PS50206"/>
    </source>
</evidence>
<evidence type="ECO:0000313" key="2">
    <source>
        <dbReference type="EMBL" id="MBC3873437.1"/>
    </source>
</evidence>
<dbReference type="Pfam" id="PF00899">
    <property type="entry name" value="ThiF"/>
    <property type="match status" value="1"/>
</dbReference>
<protein>
    <submittedName>
        <fullName evidence="2">Molybdopterin-synthase adenylyltransferase MoeB</fullName>
    </submittedName>
</protein>
<dbReference type="EMBL" id="JACOGA010000006">
    <property type="protein sequence ID" value="MBC3873437.1"/>
    <property type="molecule type" value="Genomic_DNA"/>
</dbReference>
<dbReference type="PROSITE" id="PS50206">
    <property type="entry name" value="RHODANESE_3"/>
    <property type="match status" value="1"/>
</dbReference>
<keyword evidence="2" id="KW-0808">Transferase</keyword>
<dbReference type="Gene3D" id="3.40.50.720">
    <property type="entry name" value="NAD(P)-binding Rossmann-like Domain"/>
    <property type="match status" value="1"/>
</dbReference>
<organism evidence="2 3">
    <name type="scientific">Undibacterium flavidum</name>
    <dbReference type="NCBI Taxonomy" id="2762297"/>
    <lineage>
        <taxon>Bacteria</taxon>
        <taxon>Pseudomonadati</taxon>
        <taxon>Pseudomonadota</taxon>
        <taxon>Betaproteobacteria</taxon>
        <taxon>Burkholderiales</taxon>
        <taxon>Oxalobacteraceae</taxon>
        <taxon>Undibacterium</taxon>
    </lineage>
</organism>
<dbReference type="Gene3D" id="3.40.250.10">
    <property type="entry name" value="Rhodanese-like domain"/>
    <property type="match status" value="1"/>
</dbReference>
<dbReference type="Pfam" id="PF00581">
    <property type="entry name" value="Rhodanese"/>
    <property type="match status" value="1"/>
</dbReference>
<feature type="domain" description="Rhodanese" evidence="1">
    <location>
        <begin position="28"/>
        <end position="118"/>
    </location>
</feature>
<dbReference type="InterPro" id="IPR001763">
    <property type="entry name" value="Rhodanese-like_dom"/>
</dbReference>
<dbReference type="NCBIfam" id="NF006444">
    <property type="entry name" value="PRK08762.1"/>
    <property type="match status" value="1"/>
</dbReference>
<dbReference type="SMART" id="SM00450">
    <property type="entry name" value="RHOD"/>
    <property type="match status" value="1"/>
</dbReference>
<keyword evidence="2" id="KW-0548">Nucleotidyltransferase</keyword>
<dbReference type="Proteomes" id="UP000624279">
    <property type="component" value="Unassembled WGS sequence"/>
</dbReference>
<evidence type="ECO:0000313" key="3">
    <source>
        <dbReference type="Proteomes" id="UP000624279"/>
    </source>
</evidence>
<dbReference type="InterPro" id="IPR000594">
    <property type="entry name" value="ThiF_NAD_FAD-bd"/>
</dbReference>
<dbReference type="CDD" id="cd00757">
    <property type="entry name" value="ThiF_MoeB_HesA_family"/>
    <property type="match status" value="1"/>
</dbReference>
<dbReference type="PANTHER" id="PTHR10953">
    <property type="entry name" value="UBIQUITIN-ACTIVATING ENZYME E1"/>
    <property type="match status" value="1"/>
</dbReference>
<dbReference type="InterPro" id="IPR036873">
    <property type="entry name" value="Rhodanese-like_dom_sf"/>
</dbReference>
<dbReference type="PANTHER" id="PTHR10953:SF102">
    <property type="entry name" value="ADENYLYLTRANSFERASE AND SULFURTRANSFERASE MOCS3"/>
    <property type="match status" value="1"/>
</dbReference>
<dbReference type="InterPro" id="IPR045886">
    <property type="entry name" value="ThiF/MoeB/HesA"/>
</dbReference>
<name>A0ABR6YA52_9BURK</name>